<feature type="region of interest" description="Disordered" evidence="3">
    <location>
        <begin position="586"/>
        <end position="621"/>
    </location>
</feature>
<accession>A0AAV5AUF1</accession>
<dbReference type="InterPro" id="IPR007219">
    <property type="entry name" value="XnlR_reg_dom"/>
</dbReference>
<sequence>MGRNPSALSFAHAQSFARIIQNETSSSSLTSTFGAIPACLAQRYTGDGGMYAGPTSSATFLTSFVDEDNQNEMLSLLSDPRASPASSLVSGPRDHDILSLLPDFGLIDDLIDYYFVNSTWENRYLDYETFTAAWSRFKDRSSSNSNFFDDRLFLATLFLVLAVTVLYLPSRHELIAPLNAHPNDLAENYYNYSCTLLQRYRTERHIHSLEFIELLLLHTHYLLILKDRCEDIWSFRGELLSIATAMGLHRDPSMWKMPKEVAERRRWAWWNILLTDRWLSWMLGRPMGIINHHYDTCMPGPLDHVLDPTQRVHLPQVLIFRLVEILGEIQEHAMSIRPVSHEEIMAHDRRLQKWLETFPEELNFDDYHIAKSLASNVVSARRAGLQSLCMMMMYNNIRFTLHRPYAKSAKHASMSCGPDSGLTETQFEQSLEIAINSADRVIHLATQARHDFLANRLLVVPGHLNWGLIYMFNAAMFFVYQILADPEQPGANLFRGNVRRGIALAESLRGLPASQKVYSILAALAPVCDEVPDHNLSARQAEERENKKKRVLSFVKRLAFPCFDRPGYSPVVPPLPLTLNSTFSPFSSDSPGSSGIQLSSQNNNGNGSGNRHSNSNTRNEAYPQRSLTLSAERELLNSINSRGHPQTSYSPPEIRSPDNRQSTLHSHIKSPPLLALPPQTNASTINPSAPLLSYPIDGNGLQHTRPTSQSRGLYNSSTEHSQNHSNPNSAQSQAHTSSLLNPYLLNGTHSSSDGARVSGEENGELWGTTMEIDSSTWDGFLSVVPPSG</sequence>
<keyword evidence="7" id="KW-1185">Reference proteome</keyword>
<feature type="compositionally biased region" description="Polar residues" evidence="3">
    <location>
        <begin position="678"/>
        <end position="687"/>
    </location>
</feature>
<name>A0AAV5AUF1_9AGAM</name>
<evidence type="ECO:0000256" key="1">
    <source>
        <dbReference type="ARBA" id="ARBA00004123"/>
    </source>
</evidence>
<protein>
    <recommendedName>
        <fullName evidence="4">Xylanolytic transcriptional activator regulatory domain-containing protein</fullName>
    </recommendedName>
</protein>
<dbReference type="Proteomes" id="UP001050691">
    <property type="component" value="Unassembled WGS sequence"/>
</dbReference>
<evidence type="ECO:0000259" key="4">
    <source>
        <dbReference type="SMART" id="SM00906"/>
    </source>
</evidence>
<evidence type="ECO:0000313" key="7">
    <source>
        <dbReference type="Proteomes" id="UP001050691"/>
    </source>
</evidence>
<feature type="compositionally biased region" description="Polar residues" evidence="3">
    <location>
        <begin position="701"/>
        <end position="735"/>
    </location>
</feature>
<dbReference type="EMBL" id="BPWL01000002">
    <property type="protein sequence ID" value="GJJ07660.1"/>
    <property type="molecule type" value="Genomic_DNA"/>
</dbReference>
<gene>
    <name evidence="5" type="ORF">Clacol_001865</name>
    <name evidence="6" type="ORF">Clacol_010569</name>
</gene>
<dbReference type="PANTHER" id="PTHR31001">
    <property type="entry name" value="UNCHARACTERIZED TRANSCRIPTIONAL REGULATORY PROTEIN"/>
    <property type="match status" value="1"/>
</dbReference>
<dbReference type="AlphaFoldDB" id="A0AAV5AUF1"/>
<feature type="region of interest" description="Disordered" evidence="3">
    <location>
        <begin position="639"/>
        <end position="735"/>
    </location>
</feature>
<dbReference type="GO" id="GO:0008270">
    <property type="term" value="F:zinc ion binding"/>
    <property type="evidence" value="ECO:0007669"/>
    <property type="project" value="InterPro"/>
</dbReference>
<dbReference type="GO" id="GO:0005634">
    <property type="term" value="C:nucleus"/>
    <property type="evidence" value="ECO:0007669"/>
    <property type="project" value="UniProtKB-SubCell"/>
</dbReference>
<dbReference type="EMBL" id="BPWL01000017">
    <property type="protein sequence ID" value="GJJ16273.1"/>
    <property type="molecule type" value="Genomic_DNA"/>
</dbReference>
<dbReference type="PANTHER" id="PTHR31001:SF81">
    <property type="entry name" value="ZN(II)2CYS6 TRANSCRIPTION FACTOR"/>
    <property type="match status" value="1"/>
</dbReference>
<feature type="compositionally biased region" description="Polar residues" evidence="3">
    <location>
        <begin position="639"/>
        <end position="650"/>
    </location>
</feature>
<evidence type="ECO:0000256" key="2">
    <source>
        <dbReference type="ARBA" id="ARBA00023242"/>
    </source>
</evidence>
<evidence type="ECO:0000313" key="6">
    <source>
        <dbReference type="EMBL" id="GJJ16273.1"/>
    </source>
</evidence>
<dbReference type="InterPro" id="IPR050613">
    <property type="entry name" value="Sec_Metabolite_Reg"/>
</dbReference>
<organism evidence="6 7">
    <name type="scientific">Clathrus columnatus</name>
    <dbReference type="NCBI Taxonomy" id="1419009"/>
    <lineage>
        <taxon>Eukaryota</taxon>
        <taxon>Fungi</taxon>
        <taxon>Dikarya</taxon>
        <taxon>Basidiomycota</taxon>
        <taxon>Agaricomycotina</taxon>
        <taxon>Agaricomycetes</taxon>
        <taxon>Phallomycetidae</taxon>
        <taxon>Phallales</taxon>
        <taxon>Clathraceae</taxon>
        <taxon>Clathrus</taxon>
    </lineage>
</organism>
<comment type="subcellular location">
    <subcellularLocation>
        <location evidence="1">Nucleus</location>
    </subcellularLocation>
</comment>
<dbReference type="GO" id="GO:0006351">
    <property type="term" value="P:DNA-templated transcription"/>
    <property type="evidence" value="ECO:0007669"/>
    <property type="project" value="InterPro"/>
</dbReference>
<feature type="domain" description="Xylanolytic transcriptional activator regulatory" evidence="4">
    <location>
        <begin position="232"/>
        <end position="307"/>
    </location>
</feature>
<dbReference type="SMART" id="SM00906">
    <property type="entry name" value="Fungal_trans"/>
    <property type="match status" value="1"/>
</dbReference>
<feature type="region of interest" description="Disordered" evidence="3">
    <location>
        <begin position="742"/>
        <end position="761"/>
    </location>
</feature>
<dbReference type="GO" id="GO:0003677">
    <property type="term" value="F:DNA binding"/>
    <property type="evidence" value="ECO:0007669"/>
    <property type="project" value="InterPro"/>
</dbReference>
<evidence type="ECO:0000313" key="5">
    <source>
        <dbReference type="EMBL" id="GJJ07660.1"/>
    </source>
</evidence>
<dbReference type="Pfam" id="PF04082">
    <property type="entry name" value="Fungal_trans"/>
    <property type="match status" value="1"/>
</dbReference>
<keyword evidence="2" id="KW-0539">Nucleus</keyword>
<comment type="caution">
    <text evidence="6">The sequence shown here is derived from an EMBL/GenBank/DDBJ whole genome shotgun (WGS) entry which is preliminary data.</text>
</comment>
<evidence type="ECO:0000256" key="3">
    <source>
        <dbReference type="SAM" id="MobiDB-lite"/>
    </source>
</evidence>
<feature type="compositionally biased region" description="Low complexity" evidence="3">
    <location>
        <begin position="586"/>
        <end position="616"/>
    </location>
</feature>
<reference evidence="6" key="1">
    <citation type="submission" date="2021-10" db="EMBL/GenBank/DDBJ databases">
        <title>De novo Genome Assembly of Clathrus columnatus (Basidiomycota, Fungi) Using Illumina and Nanopore Sequence Data.</title>
        <authorList>
            <person name="Ogiso-Tanaka E."/>
            <person name="Itagaki H."/>
            <person name="Hosoya T."/>
            <person name="Hosaka K."/>
        </authorList>
    </citation>
    <scope>NUCLEOTIDE SEQUENCE</scope>
    <source>
        <strain evidence="6">MO-923</strain>
    </source>
</reference>
<proteinExistence type="predicted"/>
<dbReference type="CDD" id="cd12148">
    <property type="entry name" value="fungal_TF_MHR"/>
    <property type="match status" value="1"/>
</dbReference>